<keyword evidence="3" id="KW-1185">Reference proteome</keyword>
<evidence type="ECO:0000313" key="2">
    <source>
        <dbReference type="EMBL" id="PLN78629.1"/>
    </source>
</evidence>
<feature type="compositionally biased region" description="Polar residues" evidence="1">
    <location>
        <begin position="14"/>
        <end position="37"/>
    </location>
</feature>
<dbReference type="OrthoDB" id="4158087at2759"/>
<dbReference type="AlphaFoldDB" id="A0A2J5HNH8"/>
<accession>A0A2J5HNH8</accession>
<reference evidence="3" key="1">
    <citation type="submission" date="2017-12" db="EMBL/GenBank/DDBJ databases">
        <authorList>
            <consortium name="DOE Joint Genome Institute"/>
            <person name="Mondo S.J."/>
            <person name="Kjaerbolling I."/>
            <person name="Vesth T.C."/>
            <person name="Frisvad J.C."/>
            <person name="Nybo J.L."/>
            <person name="Theobald S."/>
            <person name="Kuo A."/>
            <person name="Bowyer P."/>
            <person name="Matsuda Y."/>
            <person name="Lyhne E.K."/>
            <person name="Kogle M.E."/>
            <person name="Clum A."/>
            <person name="Lipzen A."/>
            <person name="Salamov A."/>
            <person name="Ngan C.Y."/>
            <person name="Daum C."/>
            <person name="Chiniquy J."/>
            <person name="Barry K."/>
            <person name="LaButti K."/>
            <person name="Haridas S."/>
            <person name="Simmons B.A."/>
            <person name="Magnuson J.K."/>
            <person name="Mortensen U.H."/>
            <person name="Larsen T.O."/>
            <person name="Grigoriev I.V."/>
            <person name="Baker S.E."/>
            <person name="Andersen M.R."/>
            <person name="Nordberg H.P."/>
            <person name="Cantor M.N."/>
            <person name="Hua S.X."/>
        </authorList>
    </citation>
    <scope>NUCLEOTIDE SEQUENCE [LARGE SCALE GENOMIC DNA]</scope>
    <source>
        <strain evidence="3">IBT 19404</strain>
    </source>
</reference>
<evidence type="ECO:0000256" key="1">
    <source>
        <dbReference type="SAM" id="MobiDB-lite"/>
    </source>
</evidence>
<dbReference type="EMBL" id="KZ559573">
    <property type="protein sequence ID" value="PLN78629.1"/>
    <property type="molecule type" value="Genomic_DNA"/>
</dbReference>
<protein>
    <submittedName>
        <fullName evidence="2">Uncharacterized protein</fullName>
    </submittedName>
</protein>
<sequence length="587" mass="64227">MPDEYSTWDRDDSGANSSPTRWQFIDTSNNSRSNLTQVKRHVMQEYMRQKRQDTDSNPERTVDESSTSQHRPRRRSKRTGEDSGRSMRAIGKKGCDNAQSRGESGPPSPTQVTTNFPTHPSLAGSSRTYTEPAFMAVPGISSPDAESPLPPHVSLTPSFTDAYALWDQVSGLGFGSQTPLSPATALFDSYANEMMSNSYGDHLPSANANDWGNSNFATASTTGNVSFRDSDMIQATNAWTGGRVGVEGSLAHPHQAPFTHGERLEDSLGDISDSAIISSLSAAGLEDADARPGRKEISWMHMRAAREMVRARGGPAAFYNTRLGILINWQDYIISGYETDGPSFFFEPQQAASQSALGSNSADASWGIPAGLPPSALSPLDELRQQCEEFIDFLKRCEELSMYHRGCDPTTMPVRHTAFQPTSPVYRALTTPANRRTPTPEGGRQFIARVVILILVSAALWDYRCSPQDSEAFLQAVQQAVMTQDARMGGSVETLLLTMLEYNDRMGSVTGEAGPVSFGRPWFAGRMLKVAKRLSLGMWMHVQDFLLSCLALPSPAGMVSVEMWAEALRHEVLSAPLTSYVMPALRG</sequence>
<name>A0A2J5HNH8_9EURO</name>
<feature type="region of interest" description="Disordered" evidence="1">
    <location>
        <begin position="1"/>
        <end position="126"/>
    </location>
</feature>
<gene>
    <name evidence="2" type="ORF">BDW42DRAFT_140527</name>
</gene>
<feature type="compositionally biased region" description="Polar residues" evidence="1">
    <location>
        <begin position="110"/>
        <end position="126"/>
    </location>
</feature>
<dbReference type="Proteomes" id="UP000235023">
    <property type="component" value="Unassembled WGS sequence"/>
</dbReference>
<organism evidence="2 3">
    <name type="scientific">Aspergillus taichungensis</name>
    <dbReference type="NCBI Taxonomy" id="482145"/>
    <lineage>
        <taxon>Eukaryota</taxon>
        <taxon>Fungi</taxon>
        <taxon>Dikarya</taxon>
        <taxon>Ascomycota</taxon>
        <taxon>Pezizomycotina</taxon>
        <taxon>Eurotiomycetes</taxon>
        <taxon>Eurotiomycetidae</taxon>
        <taxon>Eurotiales</taxon>
        <taxon>Aspergillaceae</taxon>
        <taxon>Aspergillus</taxon>
        <taxon>Aspergillus subgen. Circumdati</taxon>
    </lineage>
</organism>
<dbReference type="PANTHER" id="PTHR37540">
    <property type="entry name" value="TRANSCRIPTION FACTOR (ACR-2), PUTATIVE-RELATED-RELATED"/>
    <property type="match status" value="1"/>
</dbReference>
<proteinExistence type="predicted"/>
<dbReference type="PANTHER" id="PTHR37540:SF10">
    <property type="entry name" value="SIGMA-70 REGION 2 FAMILY PROTEIN"/>
    <property type="match status" value="1"/>
</dbReference>
<feature type="compositionally biased region" description="Basic and acidic residues" evidence="1">
    <location>
        <begin position="47"/>
        <end position="63"/>
    </location>
</feature>
<evidence type="ECO:0000313" key="3">
    <source>
        <dbReference type="Proteomes" id="UP000235023"/>
    </source>
</evidence>